<evidence type="ECO:0000256" key="6">
    <source>
        <dbReference type="SAM" id="MobiDB-lite"/>
    </source>
</evidence>
<comment type="caution">
    <text evidence="8">The sequence shown here is derived from an EMBL/GenBank/DDBJ whole genome shotgun (WGS) entry which is preliminary data.</text>
</comment>
<dbReference type="EMBL" id="BLLK01000062">
    <property type="protein sequence ID" value="GFH58405.1"/>
    <property type="molecule type" value="Genomic_DNA"/>
</dbReference>
<dbReference type="SMART" id="SM00415">
    <property type="entry name" value="HSF"/>
    <property type="match status" value="1"/>
</dbReference>
<dbReference type="PANTHER" id="PTHR10015:SF206">
    <property type="entry name" value="HSF-TYPE DNA-BINDING DOMAIN-CONTAINING PROTEIN"/>
    <property type="match status" value="1"/>
</dbReference>
<keyword evidence="3" id="KW-0539">Nucleus</keyword>
<accession>A0AAD3D8F2</accession>
<dbReference type="PANTHER" id="PTHR10015">
    <property type="entry name" value="HEAT SHOCK TRANSCRIPTION FACTOR"/>
    <property type="match status" value="1"/>
</dbReference>
<dbReference type="Pfam" id="PF00447">
    <property type="entry name" value="HSF_DNA-bind"/>
    <property type="match status" value="1"/>
</dbReference>
<evidence type="ECO:0000259" key="7">
    <source>
        <dbReference type="SMART" id="SM00415"/>
    </source>
</evidence>
<dbReference type="InterPro" id="IPR036388">
    <property type="entry name" value="WH-like_DNA-bd_sf"/>
</dbReference>
<dbReference type="FunFam" id="1.10.10.10:FF:000479">
    <property type="entry name" value="Predicted protein"/>
    <property type="match status" value="1"/>
</dbReference>
<protein>
    <recommendedName>
        <fullName evidence="7">HSF-type DNA-binding domain-containing protein</fullName>
    </recommendedName>
</protein>
<feature type="domain" description="HSF-type DNA-binding" evidence="7">
    <location>
        <begin position="114"/>
        <end position="215"/>
    </location>
</feature>
<dbReference type="Proteomes" id="UP001054902">
    <property type="component" value="Unassembled WGS sequence"/>
</dbReference>
<comment type="similarity">
    <text evidence="4">Belongs to the HSF family.</text>
</comment>
<dbReference type="Gene3D" id="1.10.10.10">
    <property type="entry name" value="Winged helix-like DNA-binding domain superfamily/Winged helix DNA-binding domain"/>
    <property type="match status" value="1"/>
</dbReference>
<evidence type="ECO:0000256" key="2">
    <source>
        <dbReference type="ARBA" id="ARBA00023125"/>
    </source>
</evidence>
<dbReference type="GO" id="GO:0005634">
    <property type="term" value="C:nucleus"/>
    <property type="evidence" value="ECO:0007669"/>
    <property type="project" value="UniProtKB-SubCell"/>
</dbReference>
<keyword evidence="9" id="KW-1185">Reference proteome</keyword>
<dbReference type="InterPro" id="IPR000232">
    <property type="entry name" value="HSF_DNA-bd"/>
</dbReference>
<feature type="region of interest" description="Disordered" evidence="6">
    <location>
        <begin position="286"/>
        <end position="316"/>
    </location>
</feature>
<evidence type="ECO:0000313" key="9">
    <source>
        <dbReference type="Proteomes" id="UP001054902"/>
    </source>
</evidence>
<evidence type="ECO:0000256" key="4">
    <source>
        <dbReference type="RuleBase" id="RU004020"/>
    </source>
</evidence>
<sequence length="485" mass="54585">MSFFQNNFNDAMPTGGNMSLWNAAISNEDRTQWLQHFAHQNQQEQKVSATQDQNSANSLLYSSIQPSLSQFQPEGADAQIDVAKNEEKKEPLTREYRDYANCNERIEICTKGGVKVPFPVVLYNMLEHIDLKEPQLAKIISWQPHGRCFVTHNPKRFEDEVLPRFFKQKHYASFRRQLNLWGFKRLTQSGPDNGAYYHEMFLRTKTYLCRAIERLANGSGNGRGPSNPEGEPHFFSMEPLPPSSTKSHENDVMPCTEHMLKNRPLKRESFDSNSEHLTVISSASVHNVSSSPSADSIHSSKPASNIKLEDNPASASTTNANQMLMNLSKLQSQIQQAEARLMGEELLQGVSANQLSDILLHSNSQARNQCIPLNFDPTSHQGPYFNSNQQAHSQPNALQNLHAIQNHLLSESPGTSLRNIFETNANNALNPFDNSNLSRRSLLDEGDSRAFGSFNDSIEISNLAPINEQEMKAINVQDKSKIFDV</sequence>
<dbReference type="GO" id="GO:0043565">
    <property type="term" value="F:sequence-specific DNA binding"/>
    <property type="evidence" value="ECO:0007669"/>
    <property type="project" value="InterPro"/>
</dbReference>
<feature type="coiled-coil region" evidence="5">
    <location>
        <begin position="320"/>
        <end position="347"/>
    </location>
</feature>
<organism evidence="8 9">
    <name type="scientific">Chaetoceros tenuissimus</name>
    <dbReference type="NCBI Taxonomy" id="426638"/>
    <lineage>
        <taxon>Eukaryota</taxon>
        <taxon>Sar</taxon>
        <taxon>Stramenopiles</taxon>
        <taxon>Ochrophyta</taxon>
        <taxon>Bacillariophyta</taxon>
        <taxon>Coscinodiscophyceae</taxon>
        <taxon>Chaetocerotophycidae</taxon>
        <taxon>Chaetocerotales</taxon>
        <taxon>Chaetocerotaceae</taxon>
        <taxon>Chaetoceros</taxon>
    </lineage>
</organism>
<evidence type="ECO:0000256" key="5">
    <source>
        <dbReference type="SAM" id="Coils"/>
    </source>
</evidence>
<keyword evidence="2" id="KW-0238">DNA-binding</keyword>
<proteinExistence type="inferred from homology"/>
<name>A0AAD3D8F2_9STRA</name>
<dbReference type="SUPFAM" id="SSF46785">
    <property type="entry name" value="Winged helix' DNA-binding domain"/>
    <property type="match status" value="1"/>
</dbReference>
<feature type="compositionally biased region" description="Low complexity" evidence="6">
    <location>
        <begin position="286"/>
        <end position="300"/>
    </location>
</feature>
<feature type="region of interest" description="Disordered" evidence="6">
    <location>
        <begin position="217"/>
        <end position="250"/>
    </location>
</feature>
<comment type="subcellular location">
    <subcellularLocation>
        <location evidence="1">Nucleus</location>
    </subcellularLocation>
</comment>
<dbReference type="InterPro" id="IPR036390">
    <property type="entry name" value="WH_DNA-bd_sf"/>
</dbReference>
<gene>
    <name evidence="8" type="ORF">CTEN210_14881</name>
</gene>
<dbReference type="GO" id="GO:0003700">
    <property type="term" value="F:DNA-binding transcription factor activity"/>
    <property type="evidence" value="ECO:0007669"/>
    <property type="project" value="InterPro"/>
</dbReference>
<evidence type="ECO:0000313" key="8">
    <source>
        <dbReference type="EMBL" id="GFH58405.1"/>
    </source>
</evidence>
<keyword evidence="5" id="KW-0175">Coiled coil</keyword>
<evidence type="ECO:0000256" key="1">
    <source>
        <dbReference type="ARBA" id="ARBA00004123"/>
    </source>
</evidence>
<dbReference type="AlphaFoldDB" id="A0AAD3D8F2"/>
<evidence type="ECO:0000256" key="3">
    <source>
        <dbReference type="ARBA" id="ARBA00023242"/>
    </source>
</evidence>
<reference evidence="8 9" key="1">
    <citation type="journal article" date="2021" name="Sci. Rep.">
        <title>The genome of the diatom Chaetoceros tenuissimus carries an ancient integrated fragment of an extant virus.</title>
        <authorList>
            <person name="Hongo Y."/>
            <person name="Kimura K."/>
            <person name="Takaki Y."/>
            <person name="Yoshida Y."/>
            <person name="Baba S."/>
            <person name="Kobayashi G."/>
            <person name="Nagasaki K."/>
            <person name="Hano T."/>
            <person name="Tomaru Y."/>
        </authorList>
    </citation>
    <scope>NUCLEOTIDE SEQUENCE [LARGE SCALE GENOMIC DNA]</scope>
    <source>
        <strain evidence="8 9">NIES-3715</strain>
    </source>
</reference>